<protein>
    <recommendedName>
        <fullName evidence="1">Reverse transcriptase domain-containing protein</fullName>
    </recommendedName>
</protein>
<reference evidence="2 3" key="1">
    <citation type="submission" date="2023-11" db="EMBL/GenBank/DDBJ databases">
        <authorList>
            <person name="Hedman E."/>
            <person name="Englund M."/>
            <person name="Stromberg M."/>
            <person name="Nyberg Akerstrom W."/>
            <person name="Nylinder S."/>
            <person name="Jareborg N."/>
            <person name="Kallberg Y."/>
            <person name="Kronander E."/>
        </authorList>
    </citation>
    <scope>NUCLEOTIDE SEQUENCE [LARGE SCALE GENOMIC DNA]</scope>
</reference>
<dbReference type="InterPro" id="IPR043502">
    <property type="entry name" value="DNA/RNA_pol_sf"/>
</dbReference>
<gene>
    <name evidence="2" type="ORF">PARMNEM_LOCUS1094</name>
</gene>
<evidence type="ECO:0000313" key="3">
    <source>
        <dbReference type="Proteomes" id="UP001314205"/>
    </source>
</evidence>
<dbReference type="SUPFAM" id="SSF56672">
    <property type="entry name" value="DNA/RNA polymerases"/>
    <property type="match status" value="1"/>
</dbReference>
<evidence type="ECO:0000313" key="2">
    <source>
        <dbReference type="EMBL" id="CAK1579105.1"/>
    </source>
</evidence>
<dbReference type="PANTHER" id="PTHR19446">
    <property type="entry name" value="REVERSE TRANSCRIPTASES"/>
    <property type="match status" value="1"/>
</dbReference>
<dbReference type="PROSITE" id="PS50878">
    <property type="entry name" value="RT_POL"/>
    <property type="match status" value="1"/>
</dbReference>
<dbReference type="CDD" id="cd01650">
    <property type="entry name" value="RT_nLTR_like"/>
    <property type="match status" value="1"/>
</dbReference>
<accession>A0AAV1K8B7</accession>
<evidence type="ECO:0000259" key="1">
    <source>
        <dbReference type="PROSITE" id="PS50878"/>
    </source>
</evidence>
<keyword evidence="3" id="KW-1185">Reference proteome</keyword>
<dbReference type="GO" id="GO:0071897">
    <property type="term" value="P:DNA biosynthetic process"/>
    <property type="evidence" value="ECO:0007669"/>
    <property type="project" value="UniProtKB-ARBA"/>
</dbReference>
<organism evidence="2 3">
    <name type="scientific">Parnassius mnemosyne</name>
    <name type="common">clouded apollo</name>
    <dbReference type="NCBI Taxonomy" id="213953"/>
    <lineage>
        <taxon>Eukaryota</taxon>
        <taxon>Metazoa</taxon>
        <taxon>Ecdysozoa</taxon>
        <taxon>Arthropoda</taxon>
        <taxon>Hexapoda</taxon>
        <taxon>Insecta</taxon>
        <taxon>Pterygota</taxon>
        <taxon>Neoptera</taxon>
        <taxon>Endopterygota</taxon>
        <taxon>Lepidoptera</taxon>
        <taxon>Glossata</taxon>
        <taxon>Ditrysia</taxon>
        <taxon>Papilionoidea</taxon>
        <taxon>Papilionidae</taxon>
        <taxon>Parnassiinae</taxon>
        <taxon>Parnassini</taxon>
        <taxon>Parnassius</taxon>
        <taxon>Driopa</taxon>
    </lineage>
</organism>
<dbReference type="InterPro" id="IPR000477">
    <property type="entry name" value="RT_dom"/>
</dbReference>
<feature type="domain" description="Reverse transcriptase" evidence="1">
    <location>
        <begin position="119"/>
        <end position="373"/>
    </location>
</feature>
<dbReference type="Pfam" id="PF00078">
    <property type="entry name" value="RVT_1"/>
    <property type="match status" value="1"/>
</dbReference>
<dbReference type="AlphaFoldDB" id="A0AAV1K8B7"/>
<sequence length="385" mass="43022">MIDSLTQRKPAKVQSLDLLKLTLSPQESVDTVNSYFATVGQQLAEGNIKNTTQQATNTNIITNTQVISFVIFDTDREEIYSLLMSMKSDSAPGYDNIPAHFLKSAHKEIIPILVHLANLCSEQGVFPLALKQTIITPVYKSGDKFNPSNYRPVSVISVIAKILEKLINIRLIKFFSKFNILSTSQFGFRQNLSTEDAIIALTSRTVNHVDYGRKCLAVFLDLKKAFDTVSVPILLQNLNNHGVRGIPLKLLGDYLSNRKTRVKIGSITSSEATVTYGVPQGSVLGPTLFLVYINSLCNMQIEGGDIFSYADDTAIVFSANDWQQLKNRVETGLVKLGSWLNKNLLTLNLLKTNYICFTKYNNAQRPDYFNIKLHYCNNHLGLLLS</sequence>
<name>A0AAV1K8B7_9NEOP</name>
<proteinExistence type="predicted"/>
<comment type="caution">
    <text evidence="2">The sequence shown here is derived from an EMBL/GenBank/DDBJ whole genome shotgun (WGS) entry which is preliminary data.</text>
</comment>
<dbReference type="Proteomes" id="UP001314205">
    <property type="component" value="Unassembled WGS sequence"/>
</dbReference>
<dbReference type="EMBL" id="CAVLGL010000002">
    <property type="protein sequence ID" value="CAK1579105.1"/>
    <property type="molecule type" value="Genomic_DNA"/>
</dbReference>